<dbReference type="Pfam" id="PF20246">
    <property type="entry name" value="DUF6601"/>
    <property type="match status" value="1"/>
</dbReference>
<feature type="transmembrane region" description="Helical" evidence="1">
    <location>
        <begin position="225"/>
        <end position="247"/>
    </location>
</feature>
<keyword evidence="3" id="KW-1185">Reference proteome</keyword>
<dbReference type="PANTHER" id="PTHR34414:SF1">
    <property type="entry name" value="SUBTILISIN-LIKE SERINE PROTEASE"/>
    <property type="match status" value="1"/>
</dbReference>
<proteinExistence type="predicted"/>
<evidence type="ECO:0000313" key="3">
    <source>
        <dbReference type="Proteomes" id="UP000184330"/>
    </source>
</evidence>
<keyword evidence="1" id="KW-0812">Transmembrane</keyword>
<evidence type="ECO:0000256" key="1">
    <source>
        <dbReference type="SAM" id="Phobius"/>
    </source>
</evidence>
<evidence type="ECO:0000313" key="2">
    <source>
        <dbReference type="EMBL" id="CZR56670.1"/>
    </source>
</evidence>
<dbReference type="STRING" id="576137.A0A1L7WV65"/>
<dbReference type="OrthoDB" id="5086500at2759"/>
<dbReference type="AlphaFoldDB" id="A0A1L7WV65"/>
<name>A0A1L7WV65_9HELO</name>
<dbReference type="Proteomes" id="UP000184330">
    <property type="component" value="Unassembled WGS sequence"/>
</dbReference>
<organism evidence="2 3">
    <name type="scientific">Phialocephala subalpina</name>
    <dbReference type="NCBI Taxonomy" id="576137"/>
    <lineage>
        <taxon>Eukaryota</taxon>
        <taxon>Fungi</taxon>
        <taxon>Dikarya</taxon>
        <taxon>Ascomycota</taxon>
        <taxon>Pezizomycotina</taxon>
        <taxon>Leotiomycetes</taxon>
        <taxon>Helotiales</taxon>
        <taxon>Mollisiaceae</taxon>
        <taxon>Phialocephala</taxon>
        <taxon>Phialocephala fortinii species complex</taxon>
    </lineage>
</organism>
<protein>
    <recommendedName>
        <fullName evidence="4">Subtilisin-like serine protease</fullName>
    </recommendedName>
</protein>
<feature type="transmembrane region" description="Helical" evidence="1">
    <location>
        <begin position="275"/>
        <end position="296"/>
    </location>
</feature>
<dbReference type="InterPro" id="IPR046536">
    <property type="entry name" value="DUF6601"/>
</dbReference>
<keyword evidence="1" id="KW-0472">Membrane</keyword>
<sequence length="319" mass="37026">MSSIPFLRKDQLNGDLDVADAERLSLPGNPRIRLDDLPQLNSFINKDFDLGDFEKLAPHLWLMSKHDGANISPLHRQFVKGRRIVITEDIRLHLVWYYDRIFIKPLPQYLTSHAFWSEYLIPPQSNPTKVLQQQEKVSKTALGYLRTYSCLITHESDFHIAQEQRLIPKDVTWTQLSKFMTRFSSITDDEVAPRFHYGEIRLTRLNFYTKLILHKRNFQRVDGQYGTYFASFYGPLLFTFATLSLLLNAMQVEMGVEQVNVNGQWLGFWDVCRGFSVACLVLGVGLSLWLGGLFLFKFVMEWVYALSQHRIKKAGNLIA</sequence>
<evidence type="ECO:0008006" key="4">
    <source>
        <dbReference type="Google" id="ProtNLM"/>
    </source>
</evidence>
<dbReference type="EMBL" id="FJOG01000008">
    <property type="protein sequence ID" value="CZR56670.1"/>
    <property type="molecule type" value="Genomic_DNA"/>
</dbReference>
<reference evidence="2 3" key="1">
    <citation type="submission" date="2016-03" db="EMBL/GenBank/DDBJ databases">
        <authorList>
            <person name="Ploux O."/>
        </authorList>
    </citation>
    <scope>NUCLEOTIDE SEQUENCE [LARGE SCALE GENOMIC DNA]</scope>
    <source>
        <strain evidence="2 3">UAMH 11012</strain>
    </source>
</reference>
<keyword evidence="1" id="KW-1133">Transmembrane helix</keyword>
<accession>A0A1L7WV65</accession>
<dbReference type="PANTHER" id="PTHR34414">
    <property type="entry name" value="HET DOMAIN-CONTAINING PROTEIN-RELATED"/>
    <property type="match status" value="1"/>
</dbReference>
<gene>
    <name evidence="2" type="ORF">PAC_06559</name>
</gene>